<dbReference type="InterPro" id="IPR002657">
    <property type="entry name" value="BilAc:Na_symport/Acr3"/>
</dbReference>
<proteinExistence type="predicted"/>
<keyword evidence="7" id="KW-1185">Reference proteome</keyword>
<keyword evidence="4 5" id="KW-0472">Membrane</keyword>
<comment type="subcellular location">
    <subcellularLocation>
        <location evidence="1">Membrane</location>
        <topology evidence="1">Multi-pass membrane protein</topology>
    </subcellularLocation>
</comment>
<dbReference type="STRING" id="490188.SAMN04488068_1172"/>
<feature type="transmembrane region" description="Helical" evidence="5">
    <location>
        <begin position="283"/>
        <end position="306"/>
    </location>
</feature>
<evidence type="ECO:0000313" key="6">
    <source>
        <dbReference type="EMBL" id="SHG70210.1"/>
    </source>
</evidence>
<reference evidence="6 7" key="1">
    <citation type="submission" date="2016-11" db="EMBL/GenBank/DDBJ databases">
        <authorList>
            <person name="Jaros S."/>
            <person name="Januszkiewicz K."/>
            <person name="Wedrychowicz H."/>
        </authorList>
    </citation>
    <scope>NUCLEOTIDE SEQUENCE [LARGE SCALE GENOMIC DNA]</scope>
    <source>
        <strain evidence="6 7">CGMCC 1.7049</strain>
    </source>
</reference>
<dbReference type="PANTHER" id="PTHR10361:SF28">
    <property type="entry name" value="P3 PROTEIN-RELATED"/>
    <property type="match status" value="1"/>
</dbReference>
<feature type="transmembrane region" description="Helical" evidence="5">
    <location>
        <begin position="160"/>
        <end position="180"/>
    </location>
</feature>
<dbReference type="InterPro" id="IPR004710">
    <property type="entry name" value="Bilac:Na_transpt"/>
</dbReference>
<dbReference type="Gene3D" id="1.20.1530.20">
    <property type="match status" value="1"/>
</dbReference>
<dbReference type="GO" id="GO:0016020">
    <property type="term" value="C:membrane"/>
    <property type="evidence" value="ECO:0007669"/>
    <property type="project" value="UniProtKB-SubCell"/>
</dbReference>
<sequence length="312" mass="33588">MAAARSQAYASSRYDPHPMPPITLTDNPTSLIALLLLALISFPIGLKMPPLASVPWRQQSRALTVGVALQWLGLPLLTAMLIVAVPVPPGASNALWLVTATPGGYVLLTFALTARSDLLTALGLSLTTTALKLLLTPLLWWIGVRYLLPEATAASTFDSVAATMSQVVPALLLPLLIGWLIQQRWPAAVPRVARVTLVLTLLMVLAGLVDAADALRPGLQLNWPPLLALVIVHHALVCLLAYGLAWLAHLAPAQRRSVVLACSTFNAGLAIPLALLLFPYDGIALLTLGFWALWRVAIGTAIAFYWRWRPIR</sequence>
<gene>
    <name evidence="6" type="ORF">SAMN04488068_1172</name>
</gene>
<evidence type="ECO:0000256" key="2">
    <source>
        <dbReference type="ARBA" id="ARBA00022692"/>
    </source>
</evidence>
<protein>
    <submittedName>
        <fullName evidence="6">Sodium Bile acid symporter family protein</fullName>
    </submittedName>
</protein>
<feature type="transmembrane region" description="Helical" evidence="5">
    <location>
        <begin position="28"/>
        <end position="46"/>
    </location>
</feature>
<dbReference type="AlphaFoldDB" id="A0A1M5LZ61"/>
<dbReference type="PANTHER" id="PTHR10361">
    <property type="entry name" value="SODIUM-BILE ACID COTRANSPORTER"/>
    <property type="match status" value="1"/>
</dbReference>
<evidence type="ECO:0000256" key="4">
    <source>
        <dbReference type="ARBA" id="ARBA00023136"/>
    </source>
</evidence>
<evidence type="ECO:0000256" key="1">
    <source>
        <dbReference type="ARBA" id="ARBA00004141"/>
    </source>
</evidence>
<dbReference type="EMBL" id="FQWZ01000002">
    <property type="protein sequence ID" value="SHG70210.1"/>
    <property type="molecule type" value="Genomic_DNA"/>
</dbReference>
<feature type="transmembrane region" description="Helical" evidence="5">
    <location>
        <begin position="223"/>
        <end position="246"/>
    </location>
</feature>
<feature type="transmembrane region" description="Helical" evidence="5">
    <location>
        <begin position="258"/>
        <end position="277"/>
    </location>
</feature>
<keyword evidence="2 5" id="KW-0812">Transmembrane</keyword>
<dbReference type="Pfam" id="PF01758">
    <property type="entry name" value="SBF"/>
    <property type="match status" value="1"/>
</dbReference>
<evidence type="ECO:0000313" key="7">
    <source>
        <dbReference type="Proteomes" id="UP000199758"/>
    </source>
</evidence>
<feature type="transmembrane region" description="Helical" evidence="5">
    <location>
        <begin position="119"/>
        <end position="140"/>
    </location>
</feature>
<feature type="transmembrane region" description="Helical" evidence="5">
    <location>
        <begin position="93"/>
        <end position="112"/>
    </location>
</feature>
<keyword evidence="3 5" id="KW-1133">Transmembrane helix</keyword>
<feature type="transmembrane region" description="Helical" evidence="5">
    <location>
        <begin position="192"/>
        <end position="211"/>
    </location>
</feature>
<accession>A0A1M5LZ61</accession>
<name>A0A1M5LZ61_9GAMM</name>
<dbReference type="Proteomes" id="UP000199758">
    <property type="component" value="Unassembled WGS sequence"/>
</dbReference>
<evidence type="ECO:0000256" key="5">
    <source>
        <dbReference type="SAM" id="Phobius"/>
    </source>
</evidence>
<dbReference type="InterPro" id="IPR038770">
    <property type="entry name" value="Na+/solute_symporter_sf"/>
</dbReference>
<dbReference type="RefSeq" id="WP_072895189.1">
    <property type="nucleotide sequence ID" value="NZ_FQWZ01000002.1"/>
</dbReference>
<organism evidence="6 7">
    <name type="scientific">Hydrocarboniphaga daqingensis</name>
    <dbReference type="NCBI Taxonomy" id="490188"/>
    <lineage>
        <taxon>Bacteria</taxon>
        <taxon>Pseudomonadati</taxon>
        <taxon>Pseudomonadota</taxon>
        <taxon>Gammaproteobacteria</taxon>
        <taxon>Nevskiales</taxon>
        <taxon>Nevskiaceae</taxon>
        <taxon>Hydrocarboniphaga</taxon>
    </lineage>
</organism>
<feature type="transmembrane region" description="Helical" evidence="5">
    <location>
        <begin position="67"/>
        <end position="87"/>
    </location>
</feature>
<evidence type="ECO:0000256" key="3">
    <source>
        <dbReference type="ARBA" id="ARBA00022989"/>
    </source>
</evidence>